<sequence>MGGMDQKQRKIQIFLLIGAFLTFLGLIGCVSPDGPLPTLAALEILPSPTATGLPPTLDISTRPPESDVSLTDGGQANETATPKPTITPMAVNPIINISSPSPNELLLIGSETSVRGLVQREADQSIQVSLVASNGRLLAESAAVPNEFGWQADFLLPPFVTGSATLRAELLAADGTLLSSHQVPVLLTLNKETAVRYLELFRPDFEQTAVGGFNIFFDGEILLPVNRTVTVSIWTEDCQTRVARQSFVLGASNKPVYWQGFVVVPQDLAGPACAVASTGEPGSENWREAAVPINILLPEELHARGVTIGNPPPNSEVTAGEELFLYGTALNVSEGPVSVTILMENGRVVSQTSFSTDYWGYWEMSLILPIDVVGLAEITVAAGEGDTFNESTSRFRVNPAPTPTPPP</sequence>
<organism evidence="2">
    <name type="scientific">hydrothermal vent metagenome</name>
    <dbReference type="NCBI Taxonomy" id="652676"/>
    <lineage>
        <taxon>unclassified sequences</taxon>
        <taxon>metagenomes</taxon>
        <taxon>ecological metagenomes</taxon>
    </lineage>
</organism>
<dbReference type="PROSITE" id="PS51257">
    <property type="entry name" value="PROKAR_LIPOPROTEIN"/>
    <property type="match status" value="1"/>
</dbReference>
<dbReference type="AlphaFoldDB" id="A0A3B0UNF6"/>
<proteinExistence type="predicted"/>
<accession>A0A3B0UNF6</accession>
<protein>
    <submittedName>
        <fullName evidence="2">Uncharacterized protein</fullName>
    </submittedName>
</protein>
<evidence type="ECO:0000256" key="1">
    <source>
        <dbReference type="SAM" id="MobiDB-lite"/>
    </source>
</evidence>
<dbReference type="EMBL" id="UOEU01000002">
    <property type="protein sequence ID" value="VAW29743.1"/>
    <property type="molecule type" value="Genomic_DNA"/>
</dbReference>
<gene>
    <name evidence="2" type="ORF">MNBD_CHLOROFLEXI01-1000</name>
</gene>
<reference evidence="2" key="1">
    <citation type="submission" date="2018-06" db="EMBL/GenBank/DDBJ databases">
        <authorList>
            <person name="Zhirakovskaya E."/>
        </authorList>
    </citation>
    <scope>NUCLEOTIDE SEQUENCE</scope>
</reference>
<feature type="compositionally biased region" description="Polar residues" evidence="1">
    <location>
        <begin position="68"/>
        <end position="84"/>
    </location>
</feature>
<feature type="region of interest" description="Disordered" evidence="1">
    <location>
        <begin position="53"/>
        <end position="85"/>
    </location>
</feature>
<evidence type="ECO:0000313" key="2">
    <source>
        <dbReference type="EMBL" id="VAW29743.1"/>
    </source>
</evidence>
<name>A0A3B0UNF6_9ZZZZ</name>